<dbReference type="HOGENOM" id="CLU_2531487_0_0_1"/>
<accession>B8B3Y1</accession>
<feature type="region of interest" description="Disordered" evidence="1">
    <location>
        <begin position="1"/>
        <end position="49"/>
    </location>
</feature>
<dbReference type="EMBL" id="CM000131">
    <property type="protein sequence ID" value="EEC80213.1"/>
    <property type="molecule type" value="Genomic_DNA"/>
</dbReference>
<evidence type="ECO:0000256" key="1">
    <source>
        <dbReference type="SAM" id="MobiDB-lite"/>
    </source>
</evidence>
<protein>
    <submittedName>
        <fullName evidence="2">Uncharacterized protein</fullName>
    </submittedName>
</protein>
<gene>
    <name evidence="2" type="ORF">OsI_22113</name>
</gene>
<dbReference type="Proteomes" id="UP000007015">
    <property type="component" value="Chromosome 6"/>
</dbReference>
<keyword evidence="3" id="KW-1185">Reference proteome</keyword>
<reference evidence="2 3" key="1">
    <citation type="journal article" date="2005" name="PLoS Biol.">
        <title>The genomes of Oryza sativa: a history of duplications.</title>
        <authorList>
            <person name="Yu J."/>
            <person name="Wang J."/>
            <person name="Lin W."/>
            <person name="Li S."/>
            <person name="Li H."/>
            <person name="Zhou J."/>
            <person name="Ni P."/>
            <person name="Dong W."/>
            <person name="Hu S."/>
            <person name="Zeng C."/>
            <person name="Zhang J."/>
            <person name="Zhang Y."/>
            <person name="Li R."/>
            <person name="Xu Z."/>
            <person name="Li S."/>
            <person name="Li X."/>
            <person name="Zheng H."/>
            <person name="Cong L."/>
            <person name="Lin L."/>
            <person name="Yin J."/>
            <person name="Geng J."/>
            <person name="Li G."/>
            <person name="Shi J."/>
            <person name="Liu J."/>
            <person name="Lv H."/>
            <person name="Li J."/>
            <person name="Wang J."/>
            <person name="Deng Y."/>
            <person name="Ran L."/>
            <person name="Shi X."/>
            <person name="Wang X."/>
            <person name="Wu Q."/>
            <person name="Li C."/>
            <person name="Ren X."/>
            <person name="Wang J."/>
            <person name="Wang X."/>
            <person name="Li D."/>
            <person name="Liu D."/>
            <person name="Zhang X."/>
            <person name="Ji Z."/>
            <person name="Zhao W."/>
            <person name="Sun Y."/>
            <person name="Zhang Z."/>
            <person name="Bao J."/>
            <person name="Han Y."/>
            <person name="Dong L."/>
            <person name="Ji J."/>
            <person name="Chen P."/>
            <person name="Wu S."/>
            <person name="Liu J."/>
            <person name="Xiao Y."/>
            <person name="Bu D."/>
            <person name="Tan J."/>
            <person name="Yang L."/>
            <person name="Ye C."/>
            <person name="Zhang J."/>
            <person name="Xu J."/>
            <person name="Zhou Y."/>
            <person name="Yu Y."/>
            <person name="Zhang B."/>
            <person name="Zhuang S."/>
            <person name="Wei H."/>
            <person name="Liu B."/>
            <person name="Lei M."/>
            <person name="Yu H."/>
            <person name="Li Y."/>
            <person name="Xu H."/>
            <person name="Wei S."/>
            <person name="He X."/>
            <person name="Fang L."/>
            <person name="Zhang Z."/>
            <person name="Zhang Y."/>
            <person name="Huang X."/>
            <person name="Su Z."/>
            <person name="Tong W."/>
            <person name="Li J."/>
            <person name="Tong Z."/>
            <person name="Li S."/>
            <person name="Ye J."/>
            <person name="Wang L."/>
            <person name="Fang L."/>
            <person name="Lei T."/>
            <person name="Chen C."/>
            <person name="Chen H."/>
            <person name="Xu Z."/>
            <person name="Li H."/>
            <person name="Huang H."/>
            <person name="Zhang F."/>
            <person name="Xu H."/>
            <person name="Li N."/>
            <person name="Zhao C."/>
            <person name="Li S."/>
            <person name="Dong L."/>
            <person name="Huang Y."/>
            <person name="Li L."/>
            <person name="Xi Y."/>
            <person name="Qi Q."/>
            <person name="Li W."/>
            <person name="Zhang B."/>
            <person name="Hu W."/>
            <person name="Zhang Y."/>
            <person name="Tian X."/>
            <person name="Jiao Y."/>
            <person name="Liang X."/>
            <person name="Jin J."/>
            <person name="Gao L."/>
            <person name="Zheng W."/>
            <person name="Hao B."/>
            <person name="Liu S."/>
            <person name="Wang W."/>
            <person name="Yuan L."/>
            <person name="Cao M."/>
            <person name="McDermott J."/>
            <person name="Samudrala R."/>
            <person name="Wang J."/>
            <person name="Wong G.K."/>
            <person name="Yang H."/>
        </authorList>
    </citation>
    <scope>NUCLEOTIDE SEQUENCE [LARGE SCALE GENOMIC DNA]</scope>
    <source>
        <strain evidence="3">cv. 93-11</strain>
    </source>
</reference>
<name>B8B3Y1_ORYSI</name>
<evidence type="ECO:0000313" key="2">
    <source>
        <dbReference type="EMBL" id="EEC80213.1"/>
    </source>
</evidence>
<organism evidence="2 3">
    <name type="scientific">Oryza sativa subsp. indica</name>
    <name type="common">Rice</name>
    <dbReference type="NCBI Taxonomy" id="39946"/>
    <lineage>
        <taxon>Eukaryota</taxon>
        <taxon>Viridiplantae</taxon>
        <taxon>Streptophyta</taxon>
        <taxon>Embryophyta</taxon>
        <taxon>Tracheophyta</taxon>
        <taxon>Spermatophyta</taxon>
        <taxon>Magnoliopsida</taxon>
        <taxon>Liliopsida</taxon>
        <taxon>Poales</taxon>
        <taxon>Poaceae</taxon>
        <taxon>BOP clade</taxon>
        <taxon>Oryzoideae</taxon>
        <taxon>Oryzeae</taxon>
        <taxon>Oryzinae</taxon>
        <taxon>Oryza</taxon>
        <taxon>Oryza sativa</taxon>
    </lineage>
</organism>
<sequence>MIVSTSHSPLPPTQAHPSLQLRHPRSHHSRAPSQTITPPPQPVPAAAAASACAPDSDRCVEEYQGEEVQVLRPEQIWGSRGSTR</sequence>
<dbReference type="Gramene" id="BGIOSGA021695-TA">
    <property type="protein sequence ID" value="BGIOSGA021695-PA"/>
    <property type="gene ID" value="BGIOSGA021695"/>
</dbReference>
<evidence type="ECO:0000313" key="3">
    <source>
        <dbReference type="Proteomes" id="UP000007015"/>
    </source>
</evidence>
<dbReference type="AlphaFoldDB" id="B8B3Y1"/>
<proteinExistence type="predicted"/>